<evidence type="ECO:0000259" key="7">
    <source>
        <dbReference type="Pfam" id="PF02852"/>
    </source>
</evidence>
<feature type="binding site" evidence="6">
    <location>
        <position position="356"/>
    </location>
    <ligand>
        <name>FAD</name>
        <dbReference type="ChEBI" id="CHEBI:57692"/>
    </ligand>
</feature>
<comment type="cofactor">
    <cofactor evidence="6">
        <name>FAD</name>
        <dbReference type="ChEBI" id="CHEBI:57692"/>
    </cofactor>
    <text evidence="6">Binds 1 FAD per subunit.</text>
</comment>
<feature type="binding site" evidence="6">
    <location>
        <begin position="206"/>
        <end position="213"/>
    </location>
    <ligand>
        <name>NAD(+)</name>
        <dbReference type="ChEBI" id="CHEBI:57540"/>
    </ligand>
</feature>
<evidence type="ECO:0000256" key="4">
    <source>
        <dbReference type="ARBA" id="ARBA00023002"/>
    </source>
</evidence>
<evidence type="ECO:0000259" key="8">
    <source>
        <dbReference type="Pfam" id="PF07992"/>
    </source>
</evidence>
<dbReference type="InterPro" id="IPR023753">
    <property type="entry name" value="FAD/NAD-binding_dom"/>
</dbReference>
<keyword evidence="2" id="KW-0285">Flavoprotein</keyword>
<dbReference type="SUPFAM" id="SSF51905">
    <property type="entry name" value="FAD/NAD(P)-binding domain"/>
    <property type="match status" value="1"/>
</dbReference>
<gene>
    <name evidence="9" type="ORF">TVY486_0806860</name>
</gene>
<feature type="binding site" evidence="6">
    <location>
        <position position="73"/>
    </location>
    <ligand>
        <name>FAD</name>
        <dbReference type="ChEBI" id="CHEBI:57692"/>
    </ligand>
</feature>
<dbReference type="GO" id="GO:0050660">
    <property type="term" value="F:flavin adenine dinucleotide binding"/>
    <property type="evidence" value="ECO:0007669"/>
    <property type="project" value="TreeGrafter"/>
</dbReference>
<reference evidence="9" key="1">
    <citation type="journal article" date="2012" name="Proc. Natl. Acad. Sci. U.S.A.">
        <title>Antigenic diversity is generated by distinct evolutionary mechanisms in African trypanosome species.</title>
        <authorList>
            <person name="Jackson A.P."/>
            <person name="Berry A."/>
            <person name="Aslett M."/>
            <person name="Allison H.C."/>
            <person name="Burton P."/>
            <person name="Vavrova-Anderson J."/>
            <person name="Brown R."/>
            <person name="Browne H."/>
            <person name="Corton N."/>
            <person name="Hauser H."/>
            <person name="Gamble J."/>
            <person name="Gilderthorp R."/>
            <person name="Marcello L."/>
            <person name="McQuillan J."/>
            <person name="Otto T.D."/>
            <person name="Quail M.A."/>
            <person name="Sanders M.J."/>
            <person name="van Tonder A."/>
            <person name="Ginger M.L."/>
            <person name="Field M.C."/>
            <person name="Barry J.D."/>
            <person name="Hertz-Fowler C."/>
            <person name="Berriman M."/>
        </authorList>
    </citation>
    <scope>NUCLEOTIDE SEQUENCE</scope>
    <source>
        <strain evidence="9">Y486</strain>
    </source>
</reference>
<dbReference type="GO" id="GO:0045252">
    <property type="term" value="C:oxoglutarate dehydrogenase complex"/>
    <property type="evidence" value="ECO:0007669"/>
    <property type="project" value="TreeGrafter"/>
</dbReference>
<organism evidence="9">
    <name type="scientific">Trypanosoma vivax (strain Y486)</name>
    <dbReference type="NCBI Taxonomy" id="1055687"/>
    <lineage>
        <taxon>Eukaryota</taxon>
        <taxon>Discoba</taxon>
        <taxon>Euglenozoa</taxon>
        <taxon>Kinetoplastea</taxon>
        <taxon>Metakinetoplastina</taxon>
        <taxon>Trypanosomatida</taxon>
        <taxon>Trypanosomatidae</taxon>
        <taxon>Trypanosoma</taxon>
        <taxon>Duttonella</taxon>
    </lineage>
</organism>
<dbReference type="InterPro" id="IPR050151">
    <property type="entry name" value="Class-I_Pyr_Nuc-Dis_Oxidored"/>
</dbReference>
<dbReference type="PANTHER" id="PTHR22912:SF94">
    <property type="entry name" value="DIHYDROLIPOAMIDE DEHYDROGENASE, POINT MUTATION"/>
    <property type="match status" value="1"/>
</dbReference>
<dbReference type="GO" id="GO:0004148">
    <property type="term" value="F:dihydrolipoyl dehydrogenase (NADH) activity"/>
    <property type="evidence" value="ECO:0007669"/>
    <property type="project" value="UniProtKB-EC"/>
</dbReference>
<evidence type="ECO:0000313" key="9">
    <source>
        <dbReference type="EMBL" id="CCC50079.1"/>
    </source>
</evidence>
<dbReference type="PIRSF" id="PIRSF000350">
    <property type="entry name" value="Mercury_reductase_MerA"/>
    <property type="match status" value="1"/>
</dbReference>
<accession>G0TZQ1</accession>
<keyword evidence="5 6" id="KW-0520">NAD</keyword>
<dbReference type="Pfam" id="PF02852">
    <property type="entry name" value="Pyr_redox_dim"/>
    <property type="match status" value="1"/>
</dbReference>
<dbReference type="PRINTS" id="PR00368">
    <property type="entry name" value="FADPNR"/>
</dbReference>
<feature type="binding site" evidence="6">
    <location>
        <position position="315"/>
    </location>
    <ligand>
        <name>NAD(+)</name>
        <dbReference type="ChEBI" id="CHEBI:57540"/>
    </ligand>
</feature>
<keyword evidence="6" id="KW-0547">Nucleotide-binding</keyword>
<dbReference type="GO" id="GO:0005739">
    <property type="term" value="C:mitochondrion"/>
    <property type="evidence" value="ECO:0007669"/>
    <property type="project" value="TreeGrafter"/>
</dbReference>
<feature type="domain" description="Pyridine nucleotide-disulphide oxidoreductase dimerisation" evidence="7">
    <location>
        <begin position="392"/>
        <end position="499"/>
    </location>
</feature>
<feature type="binding site" evidence="6">
    <location>
        <begin position="170"/>
        <end position="172"/>
    </location>
    <ligand>
        <name>FAD</name>
        <dbReference type="ChEBI" id="CHEBI:57692"/>
    </ligand>
</feature>
<dbReference type="Gene3D" id="3.30.390.30">
    <property type="match status" value="1"/>
</dbReference>
<sequence length="548" mass="60814">MLRFTVKFYTQHRPPLVHWRPLGRKHYDVCVIGAGPAGVAAALRAVDYGKRVCLVEANRVGGCDLWNGALQSKVLWEMSTFLARANGNCARRVYGTSITNYMELDEDRMRQTLILSSEEREKQLISALDAANITLLYGHASLASAYELEVRSRGTKEYHIIVADYFIIATGSVPKQHPYVKVDRKRVVTSDDLMMMPLPKSMVIVGAGVLGSEFASIYAQLGRTDVRLIDKKERIMSMEDDDVVAAIQSGMEKNGVTIHQGCQLYDLQSWEEDELEMRDHPEDETRRSGVRYTVMHCKTRKLQTFEVDRALIAVGRQPNYLGLGLGNTNCKVLDGELVLDEFGRCLNQPHIYAVGDAASGPRLVSMGEAKGRLAIDHIYSRDITEPLSPDYSRITFFSTAVAAVGKNEKQCQENNISYIMAKYSFDLCSRNVAANSTEGFVKILATNDGKKTLLGVRIVGWSASTIVEFASAAIRRKQSAYELSEMLTAYPSVSQAFQECLRVILGTSVLKPGTFPGLVCSIWTPPGYERGRAHCGVPASKREVVKSP</sequence>
<dbReference type="InterPro" id="IPR016156">
    <property type="entry name" value="FAD/NAD-linked_Rdtase_dimer_sf"/>
</dbReference>
<keyword evidence="4 9" id="KW-0560">Oxidoreductase</keyword>
<dbReference type="InterPro" id="IPR036188">
    <property type="entry name" value="FAD/NAD-bd_sf"/>
</dbReference>
<dbReference type="PRINTS" id="PR00411">
    <property type="entry name" value="PNDRDTASEI"/>
</dbReference>
<dbReference type="Gene3D" id="3.50.50.60">
    <property type="entry name" value="FAD/NAD(P)-binding domain"/>
    <property type="match status" value="2"/>
</dbReference>
<evidence type="ECO:0000256" key="1">
    <source>
        <dbReference type="ARBA" id="ARBA00007532"/>
    </source>
</evidence>
<evidence type="ECO:0000256" key="3">
    <source>
        <dbReference type="ARBA" id="ARBA00022827"/>
    </source>
</evidence>
<dbReference type="OMA" id="SQAFQEC"/>
<dbReference type="FunFam" id="3.30.390.30:FF:000001">
    <property type="entry name" value="Dihydrolipoyl dehydrogenase"/>
    <property type="match status" value="1"/>
</dbReference>
<dbReference type="EC" id="1.8.1.4" evidence="9"/>
<dbReference type="EMBL" id="HE573024">
    <property type="protein sequence ID" value="CCC50079.1"/>
    <property type="molecule type" value="Genomic_DNA"/>
</dbReference>
<dbReference type="PANTHER" id="PTHR22912">
    <property type="entry name" value="DISULFIDE OXIDOREDUCTASE"/>
    <property type="match status" value="1"/>
</dbReference>
<dbReference type="InterPro" id="IPR004099">
    <property type="entry name" value="Pyr_nucl-diS_OxRdtase_dimer"/>
</dbReference>
<name>G0TZQ1_TRYVY</name>
<dbReference type="Pfam" id="PF07992">
    <property type="entry name" value="Pyr_redox_2"/>
    <property type="match status" value="1"/>
</dbReference>
<feature type="domain" description="FAD/NAD(P)-binding" evidence="8">
    <location>
        <begin position="27"/>
        <end position="370"/>
    </location>
</feature>
<dbReference type="AlphaFoldDB" id="G0TZQ1"/>
<dbReference type="VEuPathDB" id="TriTrypDB:TvY486_0806860"/>
<dbReference type="GO" id="GO:0006103">
    <property type="term" value="P:2-oxoglutarate metabolic process"/>
    <property type="evidence" value="ECO:0007669"/>
    <property type="project" value="TreeGrafter"/>
</dbReference>
<proteinExistence type="inferred from homology"/>
<comment type="similarity">
    <text evidence="1">Belongs to the class-I pyridine nucleotide-disulfide oxidoreductase family.</text>
</comment>
<dbReference type="InterPro" id="IPR001100">
    <property type="entry name" value="Pyr_nuc-diS_OxRdtase"/>
</dbReference>
<dbReference type="SUPFAM" id="SSF55424">
    <property type="entry name" value="FAD/NAD-linked reductases, dimerisation (C-terminal) domain"/>
    <property type="match status" value="1"/>
</dbReference>
<protein>
    <submittedName>
        <fullName evidence="9">Putative dihydrolipoamide dehydrogenase, point mutation</fullName>
        <ecNumber evidence="9">1.8.1.4</ecNumber>
    </submittedName>
</protein>
<evidence type="ECO:0000256" key="6">
    <source>
        <dbReference type="PIRSR" id="PIRSR000350-3"/>
    </source>
</evidence>
<evidence type="ECO:0000256" key="2">
    <source>
        <dbReference type="ARBA" id="ARBA00022630"/>
    </source>
</evidence>
<evidence type="ECO:0000256" key="5">
    <source>
        <dbReference type="ARBA" id="ARBA00023027"/>
    </source>
</evidence>
<keyword evidence="3 6" id="KW-0274">FAD</keyword>